<evidence type="ECO:0000259" key="1">
    <source>
        <dbReference type="PROSITE" id="PS50011"/>
    </source>
</evidence>
<reference evidence="2 3" key="1">
    <citation type="submission" date="2014-04" db="EMBL/GenBank/DDBJ databases">
        <authorList>
            <consortium name="DOE Joint Genome Institute"/>
            <person name="Kuo A."/>
            <person name="Gay G."/>
            <person name="Dore J."/>
            <person name="Kohler A."/>
            <person name="Nagy L.G."/>
            <person name="Floudas D."/>
            <person name="Copeland A."/>
            <person name="Barry K.W."/>
            <person name="Cichocki N."/>
            <person name="Veneault-Fourrey C."/>
            <person name="LaButti K."/>
            <person name="Lindquist E.A."/>
            <person name="Lipzen A."/>
            <person name="Lundell T."/>
            <person name="Morin E."/>
            <person name="Murat C."/>
            <person name="Sun H."/>
            <person name="Tunlid A."/>
            <person name="Henrissat B."/>
            <person name="Grigoriev I.V."/>
            <person name="Hibbett D.S."/>
            <person name="Martin F."/>
            <person name="Nordberg H.P."/>
            <person name="Cantor M.N."/>
            <person name="Hua S.X."/>
        </authorList>
    </citation>
    <scope>NUCLEOTIDE SEQUENCE [LARGE SCALE GENOMIC DNA]</scope>
    <source>
        <strain evidence="3">h7</strain>
    </source>
</reference>
<dbReference type="STRING" id="686832.A0A0C2XK89"/>
<dbReference type="GO" id="GO:0005524">
    <property type="term" value="F:ATP binding"/>
    <property type="evidence" value="ECO:0007669"/>
    <property type="project" value="InterPro"/>
</dbReference>
<dbReference type="SMART" id="SM00220">
    <property type="entry name" value="S_TKc"/>
    <property type="match status" value="1"/>
</dbReference>
<dbReference type="GO" id="GO:0004672">
    <property type="term" value="F:protein kinase activity"/>
    <property type="evidence" value="ECO:0007669"/>
    <property type="project" value="InterPro"/>
</dbReference>
<dbReference type="InterPro" id="IPR000719">
    <property type="entry name" value="Prot_kinase_dom"/>
</dbReference>
<dbReference type="EMBL" id="KN831792">
    <property type="protein sequence ID" value="KIM38158.1"/>
    <property type="molecule type" value="Genomic_DNA"/>
</dbReference>
<keyword evidence="3" id="KW-1185">Reference proteome</keyword>
<organism evidence="2 3">
    <name type="scientific">Hebeloma cylindrosporum</name>
    <dbReference type="NCBI Taxonomy" id="76867"/>
    <lineage>
        <taxon>Eukaryota</taxon>
        <taxon>Fungi</taxon>
        <taxon>Dikarya</taxon>
        <taxon>Basidiomycota</taxon>
        <taxon>Agaricomycotina</taxon>
        <taxon>Agaricomycetes</taxon>
        <taxon>Agaricomycetidae</taxon>
        <taxon>Agaricales</taxon>
        <taxon>Agaricineae</taxon>
        <taxon>Hymenogastraceae</taxon>
        <taxon>Hebeloma</taxon>
    </lineage>
</organism>
<evidence type="ECO:0000313" key="2">
    <source>
        <dbReference type="EMBL" id="KIM38158.1"/>
    </source>
</evidence>
<dbReference type="Gene3D" id="1.10.510.10">
    <property type="entry name" value="Transferase(Phosphotransferase) domain 1"/>
    <property type="match status" value="1"/>
</dbReference>
<dbReference type="InterPro" id="IPR011009">
    <property type="entry name" value="Kinase-like_dom_sf"/>
</dbReference>
<accession>A0A0C2XK89</accession>
<dbReference type="PROSITE" id="PS50011">
    <property type="entry name" value="PROTEIN_KINASE_DOM"/>
    <property type="match status" value="1"/>
</dbReference>
<reference evidence="3" key="2">
    <citation type="submission" date="2015-01" db="EMBL/GenBank/DDBJ databases">
        <title>Evolutionary Origins and Diversification of the Mycorrhizal Mutualists.</title>
        <authorList>
            <consortium name="DOE Joint Genome Institute"/>
            <consortium name="Mycorrhizal Genomics Consortium"/>
            <person name="Kohler A."/>
            <person name="Kuo A."/>
            <person name="Nagy L.G."/>
            <person name="Floudas D."/>
            <person name="Copeland A."/>
            <person name="Barry K.W."/>
            <person name="Cichocki N."/>
            <person name="Veneault-Fourrey C."/>
            <person name="LaButti K."/>
            <person name="Lindquist E.A."/>
            <person name="Lipzen A."/>
            <person name="Lundell T."/>
            <person name="Morin E."/>
            <person name="Murat C."/>
            <person name="Riley R."/>
            <person name="Ohm R."/>
            <person name="Sun H."/>
            <person name="Tunlid A."/>
            <person name="Henrissat B."/>
            <person name="Grigoriev I.V."/>
            <person name="Hibbett D.S."/>
            <person name="Martin F."/>
        </authorList>
    </citation>
    <scope>NUCLEOTIDE SEQUENCE [LARGE SCALE GENOMIC DNA]</scope>
    <source>
        <strain evidence="3">h7</strain>
    </source>
</reference>
<evidence type="ECO:0000313" key="3">
    <source>
        <dbReference type="Proteomes" id="UP000053424"/>
    </source>
</evidence>
<proteinExistence type="predicted"/>
<protein>
    <recommendedName>
        <fullName evidence="1">Protein kinase domain-containing protein</fullName>
    </recommendedName>
</protein>
<sequence length="427" mass="49454">MNLDAALENDIRADPVDYSLRREWWESKRTWFADRGYVLNKTIYGDSGRVWAEEPMSTSPVMEVRYPDSYVGGCKACQPACTLPHTQLHPRIAMAQDRESRHVVIKVILSESEEFKVLKLLQQETDLSEQFRGIIPVLDMLPSDAFCFVVLPRWGGKVYFSWFETAKDVLHYIRCLLQGLAFLHDRRIFHRDVTAGNILANHFSCFQDCESFDRKDMRADLRKADLLNYALNDFDLSMLLPSDACLKTFRLPIVEIYPGVWDKPHEAIRGEIDFNPFAYDVGCLGIEFAHTFQHLCPSIPFLAPLIDGMVNSHVPARFTAQEALNFLDEAQSEMTGDQLAESPDVTPQFVLPFDEFDRWSDLPSSLIEKWGRYRECRPSRFATHIIHPLCMRPWGTSLVYYTRLTFRRAFLVCSLPLRLSYYILSFF</sequence>
<dbReference type="SUPFAM" id="SSF56112">
    <property type="entry name" value="Protein kinase-like (PK-like)"/>
    <property type="match status" value="1"/>
</dbReference>
<dbReference type="OrthoDB" id="2722301at2759"/>
<dbReference type="AlphaFoldDB" id="A0A0C2XK89"/>
<gene>
    <name evidence="2" type="ORF">M413DRAFT_247120</name>
</gene>
<dbReference type="HOGENOM" id="CLU_042818_0_0_1"/>
<dbReference type="Proteomes" id="UP000053424">
    <property type="component" value="Unassembled WGS sequence"/>
</dbReference>
<name>A0A0C2XK89_HEBCY</name>
<dbReference type="Pfam" id="PF00069">
    <property type="entry name" value="Pkinase"/>
    <property type="match status" value="1"/>
</dbReference>
<feature type="domain" description="Protein kinase" evidence="1">
    <location>
        <begin position="36"/>
        <end position="350"/>
    </location>
</feature>